<evidence type="ECO:0000256" key="2">
    <source>
        <dbReference type="SAM" id="SignalP"/>
    </source>
</evidence>
<dbReference type="Pfam" id="PF07494">
    <property type="entry name" value="Reg_prop"/>
    <property type="match status" value="9"/>
</dbReference>
<keyword evidence="4" id="KW-1185">Reference proteome</keyword>
<dbReference type="InterPro" id="IPR011110">
    <property type="entry name" value="Reg_prop"/>
</dbReference>
<evidence type="ECO:0000256" key="1">
    <source>
        <dbReference type="ARBA" id="ARBA00022553"/>
    </source>
</evidence>
<dbReference type="Proteomes" id="UP000677668">
    <property type="component" value="Chromosome 2"/>
</dbReference>
<organism evidence="3 4">
    <name type="scientific">Chloracidobacterium sp. N</name>
    <dbReference type="NCBI Taxonomy" id="2821540"/>
    <lineage>
        <taxon>Bacteria</taxon>
        <taxon>Pseudomonadati</taxon>
        <taxon>Acidobacteriota</taxon>
        <taxon>Terriglobia</taxon>
        <taxon>Terriglobales</taxon>
        <taxon>Acidobacteriaceae</taxon>
        <taxon>Chloracidobacterium</taxon>
        <taxon>Chloracidobacterium aggregatum</taxon>
    </lineage>
</organism>
<dbReference type="SUPFAM" id="SSF63829">
    <property type="entry name" value="Calcium-dependent phosphotriesterase"/>
    <property type="match status" value="3"/>
</dbReference>
<dbReference type="InterPro" id="IPR015943">
    <property type="entry name" value="WD40/YVTN_repeat-like_dom_sf"/>
</dbReference>
<evidence type="ECO:0000313" key="4">
    <source>
        <dbReference type="Proteomes" id="UP000677668"/>
    </source>
</evidence>
<proteinExistence type="predicted"/>
<dbReference type="Gene3D" id="2.130.10.10">
    <property type="entry name" value="YVTN repeat-like/Quinoprotein amine dehydrogenase"/>
    <property type="match status" value="4"/>
</dbReference>
<evidence type="ECO:0008006" key="5">
    <source>
        <dbReference type="Google" id="ProtNLM"/>
    </source>
</evidence>
<keyword evidence="2" id="KW-0732">Signal</keyword>
<name>A0ABX8B585_9BACT</name>
<evidence type="ECO:0000313" key="3">
    <source>
        <dbReference type="EMBL" id="QUV95598.1"/>
    </source>
</evidence>
<dbReference type="EMBL" id="CP072643">
    <property type="protein sequence ID" value="QUV95598.1"/>
    <property type="molecule type" value="Genomic_DNA"/>
</dbReference>
<accession>A0ABX8B585</accession>
<reference evidence="3 4" key="1">
    <citation type="submission" date="2021-03" db="EMBL/GenBank/DDBJ databases">
        <title>Genomic and phenotypic characterization of Chloracidobacterium isolates provides evidence for multiple species.</title>
        <authorList>
            <person name="Saini M.K."/>
            <person name="Costas A.M.G."/>
            <person name="Tank M."/>
            <person name="Bryant D.A."/>
        </authorList>
    </citation>
    <scope>NUCLEOTIDE SEQUENCE [LARGE SCALE GENOMIC DNA]</scope>
    <source>
        <strain evidence="3 4">N</strain>
    </source>
</reference>
<feature type="chain" id="PRO_5045894900" description="Two component regulator propeller" evidence="2">
    <location>
        <begin position="21"/>
        <end position="697"/>
    </location>
</feature>
<gene>
    <name evidence="3" type="ORF">J8C05_12255</name>
</gene>
<sequence length="697" mass="76176">MPRWLFCLIILLCNTPGAYALDPNKVLTQYVRQVWFANDGLPLNAIFTITQTRDGYIWVGTHEGLARFDGIHFTTFNRQNTPILNNNRITVLCEAPSGTLWIGTGGDRFFSSGGVRGGGLFRYDQGRWQRFGMDDGLPDDIINALTIDPSGTLWAGTMNGLVAFDGQRFTHYTAGLPSTKIGALRFDRQGILWIGTTSGLARFQQGRIETTELTDHSIQALYEDQAGCLWIGTQTGLLYRPPSSTRCIPTKVTSPVTDICEDPDGNLWVSTYTQGLIRCRGETIDVFTPPPHPGTDTVTFGVHEMSLCLLTGREGELWVGTGRGLYCFHDGAVTPLGEPEGLLGTYTYPILQDRAGVIWVGTSEGGLSRIEQGKVTATWGQRPGKSGRPGLPGDDVLALCEDHTGALWLGSSTGLTRKEGNRFTTYRPANGLSGLPVRVIHEEPDGSLLIGAGTTLCRFAGGKFTRMGTNEGYPVPDAQVLFIGRDRDGNLWIGTNRGLVCQRQGRFTLYGVADGLPNPNVKYLYHDSQGILWFGTAGGLVHFANHRFTAITTRQGLFDDNIHVILVDDQDRFWMSSNLGIFTVPRAEIIACAEKRQPRVTCRVFGPSDGMRDQEGNGSRQPAGCRAADGSLWFPTTNGIAILNPVTLPYNASPPPVTIERLLADGQSLENLSPVLPVHTQTVEIHTWVSVLSCPSR</sequence>
<dbReference type="PANTHER" id="PTHR43547:SF2">
    <property type="entry name" value="HYBRID SIGNAL TRANSDUCTION HISTIDINE KINASE C"/>
    <property type="match status" value="1"/>
</dbReference>
<feature type="signal peptide" evidence="2">
    <location>
        <begin position="1"/>
        <end position="20"/>
    </location>
</feature>
<dbReference type="RefSeq" id="WP_211423815.1">
    <property type="nucleotide sequence ID" value="NZ_CP072643.1"/>
</dbReference>
<dbReference type="PANTHER" id="PTHR43547">
    <property type="entry name" value="TWO-COMPONENT HISTIDINE KINASE"/>
    <property type="match status" value="1"/>
</dbReference>
<keyword evidence="1" id="KW-0597">Phosphoprotein</keyword>
<protein>
    <recommendedName>
        <fullName evidence="5">Two component regulator propeller</fullName>
    </recommendedName>
</protein>